<dbReference type="STRING" id="53501.SAMN04488043_103272"/>
<dbReference type="Pfam" id="PF00581">
    <property type="entry name" value="Rhodanese"/>
    <property type="match status" value="1"/>
</dbReference>
<dbReference type="Proteomes" id="UP000051587">
    <property type="component" value="Unassembled WGS sequence"/>
</dbReference>
<reference evidence="2 3" key="1">
    <citation type="submission" date="2015-09" db="EMBL/GenBank/DDBJ databases">
        <authorList>
            <consortium name="Swine Surveillance"/>
        </authorList>
    </citation>
    <scope>NUCLEOTIDE SEQUENCE [LARGE SCALE GENOMIC DNA]</scope>
    <source>
        <strain evidence="2 3">CECT 4357</strain>
    </source>
</reference>
<protein>
    <submittedName>
        <fullName evidence="2">Thiosulfate sulfurtransferase PspE</fullName>
        <ecNumber evidence="2">2.8.1.1</ecNumber>
    </submittedName>
</protein>
<dbReference type="GO" id="GO:0004792">
    <property type="term" value="F:thiosulfate-cyanide sulfurtransferase activity"/>
    <property type="evidence" value="ECO:0007669"/>
    <property type="project" value="UniProtKB-EC"/>
</dbReference>
<keyword evidence="3" id="KW-1185">Reference proteome</keyword>
<dbReference type="InterPro" id="IPR001763">
    <property type="entry name" value="Rhodanese-like_dom"/>
</dbReference>
<dbReference type="InterPro" id="IPR050229">
    <property type="entry name" value="GlpE_sulfurtransferase"/>
</dbReference>
<organism evidence="2 3">
    <name type="scientific">Thalassovita gelatinovora</name>
    <name type="common">Thalassobius gelatinovorus</name>
    <dbReference type="NCBI Taxonomy" id="53501"/>
    <lineage>
        <taxon>Bacteria</taxon>
        <taxon>Pseudomonadati</taxon>
        <taxon>Pseudomonadota</taxon>
        <taxon>Alphaproteobacteria</taxon>
        <taxon>Rhodobacterales</taxon>
        <taxon>Roseobacteraceae</taxon>
        <taxon>Thalassovita</taxon>
    </lineage>
</organism>
<proteinExistence type="predicted"/>
<keyword evidence="2" id="KW-0808">Transferase</keyword>
<dbReference type="EMBL" id="CYSA01000005">
    <property type="protein sequence ID" value="CUH62913.1"/>
    <property type="molecule type" value="Genomic_DNA"/>
</dbReference>
<dbReference type="EC" id="2.8.1.1" evidence="2"/>
<accession>A0A0P1F502</accession>
<dbReference type="SMART" id="SM00450">
    <property type="entry name" value="RHOD"/>
    <property type="match status" value="1"/>
</dbReference>
<dbReference type="SUPFAM" id="SSF52821">
    <property type="entry name" value="Rhodanese/Cell cycle control phosphatase"/>
    <property type="match status" value="1"/>
</dbReference>
<dbReference type="InterPro" id="IPR036873">
    <property type="entry name" value="Rhodanese-like_dom_sf"/>
</dbReference>
<dbReference type="PROSITE" id="PS50206">
    <property type="entry name" value="RHODANESE_3"/>
    <property type="match status" value="1"/>
</dbReference>
<name>A0A0P1F502_THAGE</name>
<dbReference type="OrthoDB" id="9807812at2"/>
<evidence type="ECO:0000259" key="1">
    <source>
        <dbReference type="PROSITE" id="PS50206"/>
    </source>
</evidence>
<evidence type="ECO:0000313" key="3">
    <source>
        <dbReference type="Proteomes" id="UP000051587"/>
    </source>
</evidence>
<dbReference type="PANTHER" id="PTHR43031">
    <property type="entry name" value="FAD-DEPENDENT OXIDOREDUCTASE"/>
    <property type="match status" value="1"/>
</dbReference>
<dbReference type="Gene3D" id="3.40.250.10">
    <property type="entry name" value="Rhodanese-like domain"/>
    <property type="match status" value="1"/>
</dbReference>
<sequence>MFFQRKQTPRGMSASEAVAQAANGSITVIDVREHGELAGSGKAQGAIHIPLMRLRDMADPRHPDFVIDLKECGTIAVYCASGARSHNAEMLLRQMGYDDVHNIGGLAHWVQAGGAVERV</sequence>
<dbReference type="CDD" id="cd00158">
    <property type="entry name" value="RHOD"/>
    <property type="match status" value="1"/>
</dbReference>
<dbReference type="AlphaFoldDB" id="A0A0P1F502"/>
<evidence type="ECO:0000313" key="2">
    <source>
        <dbReference type="EMBL" id="CUH62913.1"/>
    </source>
</evidence>
<dbReference type="PANTHER" id="PTHR43031:SF16">
    <property type="entry name" value="OXIDOREDUCTASE"/>
    <property type="match status" value="1"/>
</dbReference>
<feature type="domain" description="Rhodanese" evidence="1">
    <location>
        <begin position="22"/>
        <end position="118"/>
    </location>
</feature>
<gene>
    <name evidence="2" type="primary">pspE</name>
    <name evidence="2" type="ORF">TG4357_00372</name>
</gene>